<dbReference type="AlphaFoldDB" id="A0A7V1LN26"/>
<sequence length="312" mass="35952">MSCNSHFHWYYFDLHSADGYDLICTIHPVPFNSVFDIAIIDIYLYHGAETGVHHFFVKPQKDIRRSENPFSLVFDENNYIRKNGNLITVRAVDGNRCRLSLELVDPHPGQEPLSSEILPGAADEDSFEWIVYTPYATATAELYFEGKTYSLRGRGYHDYNGGSVNLKQKLRYWFWGKYYTGDSLIVYGLIKDRLQAETRLLLRAGADGVAMDRQAHVTADKGHLHYDGPLGRFDFTLEPAVMLDRVNFFMPAVKAPLTIIKILELLAHFSGRFKILRPLQALLTNSVYRRFRAEGRDEQGRPLSCFYEEMEF</sequence>
<protein>
    <recommendedName>
        <fullName evidence="2">AttH domain-containing protein</fullName>
    </recommendedName>
</protein>
<reference evidence="1" key="1">
    <citation type="journal article" date="2020" name="mSystems">
        <title>Genome- and Community-Level Interaction Insights into Carbon Utilization and Element Cycling Functions of Hydrothermarchaeota in Hydrothermal Sediment.</title>
        <authorList>
            <person name="Zhou Z."/>
            <person name="Liu Y."/>
            <person name="Xu W."/>
            <person name="Pan J."/>
            <person name="Luo Z.H."/>
            <person name="Li M."/>
        </authorList>
    </citation>
    <scope>NUCLEOTIDE SEQUENCE [LARGE SCALE GENOMIC DNA]</scope>
    <source>
        <strain evidence="1">HyVt-456</strain>
    </source>
</reference>
<dbReference type="Proteomes" id="UP000886005">
    <property type="component" value="Unassembled WGS sequence"/>
</dbReference>
<dbReference type="EMBL" id="DRLD01000205">
    <property type="protein sequence ID" value="HED10507.1"/>
    <property type="molecule type" value="Genomic_DNA"/>
</dbReference>
<evidence type="ECO:0008006" key="2">
    <source>
        <dbReference type="Google" id="ProtNLM"/>
    </source>
</evidence>
<accession>A0A7V1LN26</accession>
<organism evidence="1">
    <name type="scientific">Caldithrix abyssi</name>
    <dbReference type="NCBI Taxonomy" id="187145"/>
    <lineage>
        <taxon>Bacteria</taxon>
        <taxon>Pseudomonadati</taxon>
        <taxon>Calditrichota</taxon>
        <taxon>Calditrichia</taxon>
        <taxon>Calditrichales</taxon>
        <taxon>Calditrichaceae</taxon>
        <taxon>Caldithrix</taxon>
    </lineage>
</organism>
<dbReference type="SUPFAM" id="SSF159245">
    <property type="entry name" value="AttH-like"/>
    <property type="match status" value="1"/>
</dbReference>
<evidence type="ECO:0000313" key="1">
    <source>
        <dbReference type="EMBL" id="HED10507.1"/>
    </source>
</evidence>
<name>A0A7V1LN26_CALAY</name>
<comment type="caution">
    <text evidence="1">The sequence shown here is derived from an EMBL/GenBank/DDBJ whole genome shotgun (WGS) entry which is preliminary data.</text>
</comment>
<proteinExistence type="predicted"/>
<gene>
    <name evidence="1" type="ORF">ENJ10_07445</name>
</gene>